<gene>
    <name evidence="1" type="ORF">FC284_07865</name>
    <name evidence="2" type="ORF">GCV64_11685</name>
    <name evidence="3" type="ORF">GHO09_06645</name>
    <name evidence="4" type="ORF">GYP27_03845</name>
    <name evidence="5" type="ORF">GZK27_09915</name>
</gene>
<comment type="caution">
    <text evidence="4">The sequence shown here is derived from an EMBL/GenBank/DDBJ whole genome shotgun (WGS) entry which is preliminary data.</text>
</comment>
<evidence type="ECO:0000313" key="7">
    <source>
        <dbReference type="Proteomes" id="UP000484022"/>
    </source>
</evidence>
<evidence type="ECO:0000313" key="9">
    <source>
        <dbReference type="Proteomes" id="UP000841561"/>
    </source>
</evidence>
<accession>A0A3T1TJB2</accession>
<reference evidence="1 7" key="2">
    <citation type="submission" date="2019-04" db="EMBL/GenBank/DDBJ databases">
        <authorList>
            <consortium name="GenomeTrakr: Next Generation Sequencing Network for Food Pathogen Tracability"/>
        </authorList>
    </citation>
    <scope>NUCLEOTIDE SEQUENCE [LARGE SCALE GENOMIC DNA]</scope>
    <source>
        <strain evidence="2 6">CFSAN085184</strain>
        <strain evidence="1">FDA00014181</strain>
        <strain evidence="7">FDA1077646-S145-002</strain>
    </source>
</reference>
<evidence type="ECO:0000313" key="8">
    <source>
        <dbReference type="Proteomes" id="UP000840567"/>
    </source>
</evidence>
<dbReference type="KEGG" id="lmom:IJ09_10045"/>
<dbReference type="Proteomes" id="UP000840569">
    <property type="component" value="Unassembled WGS sequence"/>
</dbReference>
<evidence type="ECO:0000313" key="6">
    <source>
        <dbReference type="Proteomes" id="UP000335978"/>
    </source>
</evidence>
<organism evidence="4">
    <name type="scientific">Listeria monocytogenes</name>
    <dbReference type="NCBI Taxonomy" id="1639"/>
    <lineage>
        <taxon>Bacteria</taxon>
        <taxon>Bacillati</taxon>
        <taxon>Bacillota</taxon>
        <taxon>Bacilli</taxon>
        <taxon>Bacillales</taxon>
        <taxon>Listeriaceae</taxon>
        <taxon>Listeria</taxon>
    </lineage>
</organism>
<dbReference type="AlphaFoldDB" id="A0A3T1TJB2"/>
<dbReference type="EMBL" id="AACKFB010000011">
    <property type="protein sequence ID" value="EAK9428255.1"/>
    <property type="molecule type" value="Genomic_DNA"/>
</dbReference>
<name>A0A3T1TJB2_LISMN</name>
<reference evidence="4" key="3">
    <citation type="submission" date="2020-01" db="EMBL/GenBank/DDBJ databases">
        <authorList>
            <consortium name="NCBI Pathogen Detection Project"/>
        </authorList>
    </citation>
    <scope>NUCLEOTIDE SEQUENCE</scope>
    <source>
        <strain evidence="4">CFIAFB20140010</strain>
        <strain evidence="5">LiDS0115</strain>
        <strain evidence="3">Sam_F526FDD3-C0F7-43DB-B204-E231FEF9C926</strain>
    </source>
</reference>
<proteinExistence type="predicted"/>
<sequence length="148" mass="16478">MENNKISAFTMPIKNGGNAKSDSTVNPIQSINANASQMYRISTSSSTAIKYDIERIEATLYVDAAVGFAQLDKAISKLSNLIPVITENDWKGSSVNGYKEYVNEYIVYLKGVRELLKGTSEKIIKGSEKMKEIDLQMGQQMGIEEWKI</sequence>
<evidence type="ECO:0000313" key="4">
    <source>
        <dbReference type="EMBL" id="HAB7721103.1"/>
    </source>
</evidence>
<evidence type="ECO:0000313" key="2">
    <source>
        <dbReference type="EMBL" id="EDH0841744.1"/>
    </source>
</evidence>
<dbReference type="EMBL" id="AAMGHX010000003">
    <property type="protein sequence ID" value="EDH0841744.1"/>
    <property type="molecule type" value="Genomic_DNA"/>
</dbReference>
<dbReference type="Proteomes" id="UP000484022">
    <property type="component" value="Unassembled WGS sequence"/>
</dbReference>
<protein>
    <submittedName>
        <fullName evidence="4">Uncharacterized protein</fullName>
    </submittedName>
</protein>
<dbReference type="Proteomes" id="UP000841561">
    <property type="component" value="Unassembled WGS sequence"/>
</dbReference>
<dbReference type="Proteomes" id="UP000335978">
    <property type="component" value="Unassembled WGS sequence"/>
</dbReference>
<evidence type="ECO:0000313" key="3">
    <source>
        <dbReference type="EMBL" id="HAA8490175.1"/>
    </source>
</evidence>
<dbReference type="Proteomes" id="UP000840567">
    <property type="component" value="Unassembled WGS sequence"/>
</dbReference>
<evidence type="ECO:0000313" key="5">
    <source>
        <dbReference type="EMBL" id="HAC3055820.1"/>
    </source>
</evidence>
<dbReference type="EMBL" id="DAAKPP010000004">
    <property type="protein sequence ID" value="HAC3055820.1"/>
    <property type="molecule type" value="Genomic_DNA"/>
</dbReference>
<dbReference type="RefSeq" id="WP_003732195.1">
    <property type="nucleotide sequence ID" value="NC_021823.1"/>
</dbReference>
<dbReference type="EMBL" id="DAAEQL010000003">
    <property type="protein sequence ID" value="HAA8490175.1"/>
    <property type="molecule type" value="Genomic_DNA"/>
</dbReference>
<dbReference type="EMBL" id="DAAHYZ010000002">
    <property type="protein sequence ID" value="HAB7721103.1"/>
    <property type="molecule type" value="Genomic_DNA"/>
</dbReference>
<reference evidence="8 9" key="1">
    <citation type="journal article" date="2018" name="Genome Biol.">
        <title>SKESA: strategic k-mer extension for scrupulous assemblies.</title>
        <authorList>
            <person name="Souvorov A."/>
            <person name="Agarwala R."/>
            <person name="Lipman D.J."/>
        </authorList>
    </citation>
    <scope>NUCLEOTIDE SEQUENCE [LARGE SCALE GENOMIC DNA]</scope>
    <source>
        <strain evidence="4">CFIAFB20140010</strain>
        <strain evidence="5 9">LiDS0115</strain>
        <strain evidence="3">Sam_F526FDD3-C0F7-43DB-B204-E231FEF9C926</strain>
    </source>
</reference>
<evidence type="ECO:0000313" key="1">
    <source>
        <dbReference type="EMBL" id="EAK9428255.1"/>
    </source>
</evidence>